<reference evidence="7" key="2">
    <citation type="submission" date="2020-09" db="EMBL/GenBank/DDBJ databases">
        <authorList>
            <person name="Sun Q."/>
            <person name="Kim S."/>
        </authorList>
    </citation>
    <scope>NUCLEOTIDE SEQUENCE</scope>
    <source>
        <strain evidence="7">KCTC 32296</strain>
    </source>
</reference>
<comment type="similarity">
    <text evidence="1">Belongs to the bacterial solute-binding protein SsuA/TauA family.</text>
</comment>
<dbReference type="FunFam" id="3.40.190.10:FF:000050">
    <property type="entry name" value="Sulfonate ABC transporter substrate-binding protein"/>
    <property type="match status" value="1"/>
</dbReference>
<proteinExistence type="inferred from homology"/>
<organism evidence="7 8">
    <name type="scientific">Asticcacaulis endophyticus</name>
    <dbReference type="NCBI Taxonomy" id="1395890"/>
    <lineage>
        <taxon>Bacteria</taxon>
        <taxon>Pseudomonadati</taxon>
        <taxon>Pseudomonadota</taxon>
        <taxon>Alphaproteobacteria</taxon>
        <taxon>Caulobacterales</taxon>
        <taxon>Caulobacteraceae</taxon>
        <taxon>Asticcacaulis</taxon>
    </lineage>
</organism>
<reference evidence="7" key="1">
    <citation type="journal article" date="2014" name="Int. J. Syst. Evol. Microbiol.">
        <title>Complete genome sequence of Corynebacterium casei LMG S-19264T (=DSM 44701T), isolated from a smear-ripened cheese.</title>
        <authorList>
            <consortium name="US DOE Joint Genome Institute (JGI-PGF)"/>
            <person name="Walter F."/>
            <person name="Albersmeier A."/>
            <person name="Kalinowski J."/>
            <person name="Ruckert C."/>
        </authorList>
    </citation>
    <scope>NUCLEOTIDE SEQUENCE</scope>
    <source>
        <strain evidence="7">KCTC 32296</strain>
    </source>
</reference>
<dbReference type="Proteomes" id="UP000662572">
    <property type="component" value="Unassembled WGS sequence"/>
</dbReference>
<evidence type="ECO:0000313" key="7">
    <source>
        <dbReference type="EMBL" id="GGZ30981.1"/>
    </source>
</evidence>
<accession>A0A918Q1Z2</accession>
<name>A0A918Q1Z2_9CAUL</name>
<dbReference type="InterPro" id="IPR015168">
    <property type="entry name" value="SsuA/THI5"/>
</dbReference>
<comment type="caution">
    <text evidence="7">The sequence shown here is derived from an EMBL/GenBank/DDBJ whole genome shotgun (WGS) entry which is preliminary data.</text>
</comment>
<dbReference type="AlphaFoldDB" id="A0A918Q1Z2"/>
<keyword evidence="2" id="KW-0813">Transport</keyword>
<evidence type="ECO:0000256" key="1">
    <source>
        <dbReference type="ARBA" id="ARBA00010742"/>
    </source>
</evidence>
<sequence>MERRSFLALSALTVGLAACGQSPKGQTKLILGDQQRGLRIPVEAANALEGADYQVEWANFSNPTSLFEASSSGAVDTLMAIDNLVLLGAIVGRPYKIVAHWKSASDGIGIVVPANSPIKTVADLKGRKVIVSTAPGGTADGVFYAAIREAGLKDDDVKPGYMLQPDALAAFERGNIDAWATNDPNLARVEATGARLLRNGVGINKSVSFLAASDQALNDPARRVALKDVLHRIATAFAWSNDNLEAYAKIYSEETQLSPGLALTTLSRRGRPELKPITPQTIADAQVVADHYAARGIFPRKADVTGFFDTTLFT</sequence>
<evidence type="ECO:0000256" key="5">
    <source>
        <dbReference type="ARBA" id="ARBA00070228"/>
    </source>
</evidence>
<feature type="domain" description="SsuA/THI5-like" evidence="6">
    <location>
        <begin position="61"/>
        <end position="191"/>
    </location>
</feature>
<dbReference type="PANTHER" id="PTHR30024">
    <property type="entry name" value="ALIPHATIC SULFONATES-BINDING PROTEIN-RELATED"/>
    <property type="match status" value="1"/>
</dbReference>
<evidence type="ECO:0000256" key="2">
    <source>
        <dbReference type="ARBA" id="ARBA00022448"/>
    </source>
</evidence>
<dbReference type="PROSITE" id="PS51257">
    <property type="entry name" value="PROKAR_LIPOPROTEIN"/>
    <property type="match status" value="1"/>
</dbReference>
<keyword evidence="8" id="KW-1185">Reference proteome</keyword>
<keyword evidence="3" id="KW-0732">Signal</keyword>
<gene>
    <name evidence="7" type="ORF">GCM10011273_16850</name>
</gene>
<protein>
    <recommendedName>
        <fullName evidence="5">Putative aliphatic sulfonates-binding protein</fullName>
    </recommendedName>
</protein>
<evidence type="ECO:0000313" key="8">
    <source>
        <dbReference type="Proteomes" id="UP000662572"/>
    </source>
</evidence>
<evidence type="ECO:0000256" key="4">
    <source>
        <dbReference type="ARBA" id="ARBA00055538"/>
    </source>
</evidence>
<dbReference type="Pfam" id="PF09084">
    <property type="entry name" value="NMT1"/>
    <property type="match status" value="1"/>
</dbReference>
<dbReference type="Gene3D" id="3.40.190.10">
    <property type="entry name" value="Periplasmic binding protein-like II"/>
    <property type="match status" value="2"/>
</dbReference>
<dbReference type="EMBL" id="BMZB01000001">
    <property type="protein sequence ID" value="GGZ30981.1"/>
    <property type="molecule type" value="Genomic_DNA"/>
</dbReference>
<comment type="function">
    <text evidence="4">Part of a binding-protein-dependent transport system for aliphatic sulfonates. Putative binding protein.</text>
</comment>
<evidence type="ECO:0000259" key="6">
    <source>
        <dbReference type="Pfam" id="PF09084"/>
    </source>
</evidence>
<dbReference type="PANTHER" id="PTHR30024:SF48">
    <property type="entry name" value="ABC TRANSPORTER SUBSTRATE-BINDING PROTEIN"/>
    <property type="match status" value="1"/>
</dbReference>
<dbReference type="SUPFAM" id="SSF53850">
    <property type="entry name" value="Periplasmic binding protein-like II"/>
    <property type="match status" value="1"/>
</dbReference>
<dbReference type="RefSeq" id="WP_189485906.1">
    <property type="nucleotide sequence ID" value="NZ_BMZB01000001.1"/>
</dbReference>
<evidence type="ECO:0000256" key="3">
    <source>
        <dbReference type="ARBA" id="ARBA00022729"/>
    </source>
</evidence>